<evidence type="ECO:0000313" key="2">
    <source>
        <dbReference type="Proteomes" id="UP000800200"/>
    </source>
</evidence>
<proteinExistence type="predicted"/>
<sequence>MCVFVAVEAIAIAFPISASCSRPKSALLTKIAGCIKQGCFRLDISRTPSVSPHLVAGIVLEVWDHVPNPSSSCASH</sequence>
<organism evidence="1 2">
    <name type="scientific">Zopfia rhizophila CBS 207.26</name>
    <dbReference type="NCBI Taxonomy" id="1314779"/>
    <lineage>
        <taxon>Eukaryota</taxon>
        <taxon>Fungi</taxon>
        <taxon>Dikarya</taxon>
        <taxon>Ascomycota</taxon>
        <taxon>Pezizomycotina</taxon>
        <taxon>Dothideomycetes</taxon>
        <taxon>Dothideomycetes incertae sedis</taxon>
        <taxon>Zopfiaceae</taxon>
        <taxon>Zopfia</taxon>
    </lineage>
</organism>
<dbReference type="Proteomes" id="UP000800200">
    <property type="component" value="Unassembled WGS sequence"/>
</dbReference>
<keyword evidence="2" id="KW-1185">Reference proteome</keyword>
<reference evidence="1" key="1">
    <citation type="journal article" date="2020" name="Stud. Mycol.">
        <title>101 Dothideomycetes genomes: a test case for predicting lifestyles and emergence of pathogens.</title>
        <authorList>
            <person name="Haridas S."/>
            <person name="Albert R."/>
            <person name="Binder M."/>
            <person name="Bloem J."/>
            <person name="Labutti K."/>
            <person name="Salamov A."/>
            <person name="Andreopoulos B."/>
            <person name="Baker S."/>
            <person name="Barry K."/>
            <person name="Bills G."/>
            <person name="Bluhm B."/>
            <person name="Cannon C."/>
            <person name="Castanera R."/>
            <person name="Culley D."/>
            <person name="Daum C."/>
            <person name="Ezra D."/>
            <person name="Gonzalez J."/>
            <person name="Henrissat B."/>
            <person name="Kuo A."/>
            <person name="Liang C."/>
            <person name="Lipzen A."/>
            <person name="Lutzoni F."/>
            <person name="Magnuson J."/>
            <person name="Mondo S."/>
            <person name="Nolan M."/>
            <person name="Ohm R."/>
            <person name="Pangilinan J."/>
            <person name="Park H.-J."/>
            <person name="Ramirez L."/>
            <person name="Alfaro M."/>
            <person name="Sun H."/>
            <person name="Tritt A."/>
            <person name="Yoshinaga Y."/>
            <person name="Zwiers L.-H."/>
            <person name="Turgeon B."/>
            <person name="Goodwin S."/>
            <person name="Spatafora J."/>
            <person name="Crous P."/>
            <person name="Grigoriev I."/>
        </authorList>
    </citation>
    <scope>NUCLEOTIDE SEQUENCE</scope>
    <source>
        <strain evidence="1">CBS 207.26</strain>
    </source>
</reference>
<gene>
    <name evidence="1" type="ORF">K469DRAFT_298921</name>
</gene>
<evidence type="ECO:0000313" key="1">
    <source>
        <dbReference type="EMBL" id="KAF2179726.1"/>
    </source>
</evidence>
<feature type="non-terminal residue" evidence="1">
    <location>
        <position position="76"/>
    </location>
</feature>
<protein>
    <submittedName>
        <fullName evidence="1">Uncharacterized protein</fullName>
    </submittedName>
</protein>
<dbReference type="EMBL" id="ML994663">
    <property type="protein sequence ID" value="KAF2179726.1"/>
    <property type="molecule type" value="Genomic_DNA"/>
</dbReference>
<accession>A0A6A6DPZ8</accession>
<name>A0A6A6DPZ8_9PEZI</name>
<dbReference type="AlphaFoldDB" id="A0A6A6DPZ8"/>